<feature type="region of interest" description="Disordered" evidence="2">
    <location>
        <begin position="1"/>
        <end position="82"/>
    </location>
</feature>
<dbReference type="Proteomes" id="UP001175271">
    <property type="component" value="Unassembled WGS sequence"/>
</dbReference>
<accession>A0AA39LTG6</accession>
<evidence type="ECO:0000313" key="3">
    <source>
        <dbReference type="EMBL" id="KAK0408679.1"/>
    </source>
</evidence>
<proteinExistence type="predicted"/>
<comment type="caution">
    <text evidence="3">The sequence shown here is derived from an EMBL/GenBank/DDBJ whole genome shotgun (WGS) entry which is preliminary data.</text>
</comment>
<name>A0AA39LTG6_9BILA</name>
<feature type="coiled-coil region" evidence="1">
    <location>
        <begin position="102"/>
        <end position="129"/>
    </location>
</feature>
<sequence>MNSPRSVSSGNSSPSSCSEASSSCSSPSCCDHAFASTSSTQSRSKELSVRARKPKRVHGGKRRSFTVKRRGHPRQALHKLAARKVKKASRSSYLDIEFEREILKEMKQVKALQAKTRALEEAGREMELQVGAFIDVRNSLKRTADFRSALWISG</sequence>
<keyword evidence="4" id="KW-1185">Reference proteome</keyword>
<feature type="compositionally biased region" description="Basic residues" evidence="2">
    <location>
        <begin position="50"/>
        <end position="82"/>
    </location>
</feature>
<gene>
    <name evidence="3" type="ORF">QR680_004094</name>
</gene>
<protein>
    <submittedName>
        <fullName evidence="3">Uncharacterized protein</fullName>
    </submittedName>
</protein>
<evidence type="ECO:0000256" key="1">
    <source>
        <dbReference type="SAM" id="Coils"/>
    </source>
</evidence>
<evidence type="ECO:0000256" key="2">
    <source>
        <dbReference type="SAM" id="MobiDB-lite"/>
    </source>
</evidence>
<feature type="compositionally biased region" description="Low complexity" evidence="2">
    <location>
        <begin position="1"/>
        <end position="30"/>
    </location>
</feature>
<reference evidence="3" key="1">
    <citation type="submission" date="2023-06" db="EMBL/GenBank/DDBJ databases">
        <title>Genomic analysis of the entomopathogenic nematode Steinernema hermaphroditum.</title>
        <authorList>
            <person name="Schwarz E.M."/>
            <person name="Heppert J.K."/>
            <person name="Baniya A."/>
            <person name="Schwartz H.T."/>
            <person name="Tan C.-H."/>
            <person name="Antoshechkin I."/>
            <person name="Sternberg P.W."/>
            <person name="Goodrich-Blair H."/>
            <person name="Dillman A.R."/>
        </authorList>
    </citation>
    <scope>NUCLEOTIDE SEQUENCE</scope>
    <source>
        <strain evidence="3">PS9179</strain>
        <tissue evidence="3">Whole animal</tissue>
    </source>
</reference>
<evidence type="ECO:0000313" key="4">
    <source>
        <dbReference type="Proteomes" id="UP001175271"/>
    </source>
</evidence>
<keyword evidence="1" id="KW-0175">Coiled coil</keyword>
<organism evidence="3 4">
    <name type="scientific">Steinernema hermaphroditum</name>
    <dbReference type="NCBI Taxonomy" id="289476"/>
    <lineage>
        <taxon>Eukaryota</taxon>
        <taxon>Metazoa</taxon>
        <taxon>Ecdysozoa</taxon>
        <taxon>Nematoda</taxon>
        <taxon>Chromadorea</taxon>
        <taxon>Rhabditida</taxon>
        <taxon>Tylenchina</taxon>
        <taxon>Panagrolaimomorpha</taxon>
        <taxon>Strongyloidoidea</taxon>
        <taxon>Steinernematidae</taxon>
        <taxon>Steinernema</taxon>
    </lineage>
</organism>
<dbReference type="EMBL" id="JAUCMV010000003">
    <property type="protein sequence ID" value="KAK0408679.1"/>
    <property type="molecule type" value="Genomic_DNA"/>
</dbReference>
<dbReference type="AlphaFoldDB" id="A0AA39LTG6"/>